<keyword evidence="4" id="KW-1185">Reference proteome</keyword>
<organism evidence="3 4">
    <name type="scientific">Mycoplasma feriruminatoris</name>
    <dbReference type="NCBI Taxonomy" id="1179777"/>
    <lineage>
        <taxon>Bacteria</taxon>
        <taxon>Bacillati</taxon>
        <taxon>Mycoplasmatota</taxon>
        <taxon>Mollicutes</taxon>
        <taxon>Mycoplasmataceae</taxon>
        <taxon>Mycoplasma</taxon>
    </lineage>
</organism>
<feature type="domain" description="IrrE N-terminal-like" evidence="2">
    <location>
        <begin position="324"/>
        <end position="393"/>
    </location>
</feature>
<feature type="compositionally biased region" description="Basic and acidic residues" evidence="1">
    <location>
        <begin position="118"/>
        <end position="133"/>
    </location>
</feature>
<dbReference type="Pfam" id="PF06114">
    <property type="entry name" value="Peptidase_M78"/>
    <property type="match status" value="1"/>
</dbReference>
<proteinExistence type="predicted"/>
<dbReference type="InterPro" id="IPR010359">
    <property type="entry name" value="IrrE_HExxH"/>
</dbReference>
<protein>
    <submittedName>
        <fullName evidence="3">ImmA/IrrE family metallo-endopeptidase</fullName>
    </submittedName>
</protein>
<dbReference type="EMBL" id="CP113498">
    <property type="protein sequence ID" value="WFQ93868.1"/>
    <property type="molecule type" value="Genomic_DNA"/>
</dbReference>
<reference evidence="3" key="1">
    <citation type="submission" date="2022-11" db="EMBL/GenBank/DDBJ databases">
        <title>Comparative genomic analysis of Mycoplasma feriruminatoris and the Mycoplasma mycoides cluster.</title>
        <authorList>
            <person name="Baby V."/>
            <person name="Ambroset C."/>
            <person name="Gaurivaud P."/>
            <person name="Boury C."/>
            <person name="Guichoux E."/>
            <person name="Lartigue C."/>
            <person name="Tardy F."/>
            <person name="Sirand-Pugnet P."/>
        </authorList>
    </citation>
    <scope>NUCLEOTIDE SEQUENCE [LARGE SCALE GENOMIC DNA]</scope>
    <source>
        <strain evidence="3">L15181</strain>
    </source>
</reference>
<dbReference type="RefSeq" id="WP_278299920.1">
    <property type="nucleotide sequence ID" value="NZ_CP113498.1"/>
</dbReference>
<name>A0ABY8HW64_9MOLU</name>
<evidence type="ECO:0000256" key="1">
    <source>
        <dbReference type="SAM" id="MobiDB-lite"/>
    </source>
</evidence>
<evidence type="ECO:0000313" key="4">
    <source>
        <dbReference type="Proteomes" id="UP001214039"/>
    </source>
</evidence>
<gene>
    <name evidence="3" type="ORF">MFERI15181_00789</name>
</gene>
<dbReference type="Proteomes" id="UP001214039">
    <property type="component" value="Chromosome"/>
</dbReference>
<feature type="region of interest" description="Disordered" evidence="1">
    <location>
        <begin position="94"/>
        <end position="133"/>
    </location>
</feature>
<sequence length="465" mass="55088">MTKTEEILLLTSNIPEQHFENYINDKEILDKTLAIAKIIDNEEHKCDCYLYGLRDCIVENTWKTNMLTLKEISNKYESIIRSFLDQEEIQQDNSLNNDLKNSKTDNSTNNNEYINQAKLKETKTEDDGKDNQNSKENYIQQEEAFFKFTAEEVDDLIDSYIRDPKKIQAFIEFSLQIHNKYSLRNLEMIKKQFEGATILKSFTEWKREQIFIKKGEKGIKIWQPMESDYVELENNIIILKKDWTDEIKEKIKNKEIEVKSKVIGFKMGNTFDISQTNLPKEKYPLNYFTYFISEDDDNLEKNTALFNEIKKCIENKNVQVYMDESLGQVKGLASRFTLNGETRSSILLNEHNSVKQNIETLLHEYAHIKYNHSYKDTSRAECEYQAELTAYLLCKKLKIDTRDYSYDYIKSWVDGSTKEDRKKWLNEVVLKSKQINNELEEHFKLTLEQSQKQEKKGVVKQKIKY</sequence>
<evidence type="ECO:0000313" key="3">
    <source>
        <dbReference type="EMBL" id="WFQ93868.1"/>
    </source>
</evidence>
<accession>A0ABY8HW64</accession>
<evidence type="ECO:0000259" key="2">
    <source>
        <dbReference type="Pfam" id="PF06114"/>
    </source>
</evidence>